<evidence type="ECO:0000313" key="3">
    <source>
        <dbReference type="Proteomes" id="UP001642482"/>
    </source>
</evidence>
<reference evidence="2 3" key="1">
    <citation type="submission" date="2024-01" db="EMBL/GenBank/DDBJ databases">
        <authorList>
            <person name="Allen C."/>
            <person name="Tagirdzhanova G."/>
        </authorList>
    </citation>
    <scope>NUCLEOTIDE SEQUENCE [LARGE SCALE GENOMIC DNA]</scope>
</reference>
<accession>A0ABP0CBU7</accession>
<comment type="caution">
    <text evidence="2">The sequence shown here is derived from an EMBL/GenBank/DDBJ whole genome shotgun (WGS) entry which is preliminary data.</text>
</comment>
<keyword evidence="3" id="KW-1185">Reference proteome</keyword>
<proteinExistence type="predicted"/>
<name>A0ABP0CBU7_9PEZI</name>
<dbReference type="EMBL" id="CAWUHD010000082">
    <property type="protein sequence ID" value="CAK7228946.1"/>
    <property type="molecule type" value="Genomic_DNA"/>
</dbReference>
<protein>
    <submittedName>
        <fullName evidence="2">Uncharacterized protein</fullName>
    </submittedName>
</protein>
<evidence type="ECO:0000313" key="2">
    <source>
        <dbReference type="EMBL" id="CAK7228946.1"/>
    </source>
</evidence>
<sequence>MASPQLGDVDMAGPPDDANGDDGEQKNNPEITPGYTGVSGEIVFEPKRRGKLYLKETCEQASAMSLAEEDKAIMTLWAEVLDKRP</sequence>
<evidence type="ECO:0000256" key="1">
    <source>
        <dbReference type="SAM" id="MobiDB-lite"/>
    </source>
</evidence>
<dbReference type="Proteomes" id="UP001642482">
    <property type="component" value="Unassembled WGS sequence"/>
</dbReference>
<feature type="region of interest" description="Disordered" evidence="1">
    <location>
        <begin position="1"/>
        <end position="39"/>
    </location>
</feature>
<gene>
    <name evidence="2" type="ORF">SEUCBS140593_007081</name>
</gene>
<organism evidence="2 3">
    <name type="scientific">Sporothrix eucalyptigena</name>
    <dbReference type="NCBI Taxonomy" id="1812306"/>
    <lineage>
        <taxon>Eukaryota</taxon>
        <taxon>Fungi</taxon>
        <taxon>Dikarya</taxon>
        <taxon>Ascomycota</taxon>
        <taxon>Pezizomycotina</taxon>
        <taxon>Sordariomycetes</taxon>
        <taxon>Sordariomycetidae</taxon>
        <taxon>Ophiostomatales</taxon>
        <taxon>Ophiostomataceae</taxon>
        <taxon>Sporothrix</taxon>
    </lineage>
</organism>